<dbReference type="EMBL" id="JBHRZI010000008">
    <property type="protein sequence ID" value="MFC3890899.1"/>
    <property type="molecule type" value="Genomic_DNA"/>
</dbReference>
<feature type="domain" description="HTH tetR-type" evidence="5">
    <location>
        <begin position="15"/>
        <end position="75"/>
    </location>
</feature>
<organism evidence="6 7">
    <name type="scientific">Lentzea rhizosphaerae</name>
    <dbReference type="NCBI Taxonomy" id="2041025"/>
    <lineage>
        <taxon>Bacteria</taxon>
        <taxon>Bacillati</taxon>
        <taxon>Actinomycetota</taxon>
        <taxon>Actinomycetes</taxon>
        <taxon>Pseudonocardiales</taxon>
        <taxon>Pseudonocardiaceae</taxon>
        <taxon>Lentzea</taxon>
    </lineage>
</organism>
<dbReference type="InterPro" id="IPR050109">
    <property type="entry name" value="HTH-type_TetR-like_transc_reg"/>
</dbReference>
<dbReference type="Proteomes" id="UP001595690">
    <property type="component" value="Unassembled WGS sequence"/>
</dbReference>
<dbReference type="PANTHER" id="PTHR30055:SF234">
    <property type="entry name" value="HTH-TYPE TRANSCRIPTIONAL REGULATOR BETI"/>
    <property type="match status" value="1"/>
</dbReference>
<comment type="caution">
    <text evidence="6">The sequence shown here is derived from an EMBL/GenBank/DDBJ whole genome shotgun (WGS) entry which is preliminary data.</text>
</comment>
<protein>
    <submittedName>
        <fullName evidence="6">TetR/AcrR family transcriptional regulator</fullName>
    </submittedName>
</protein>
<evidence type="ECO:0000256" key="2">
    <source>
        <dbReference type="ARBA" id="ARBA00023125"/>
    </source>
</evidence>
<evidence type="ECO:0000313" key="7">
    <source>
        <dbReference type="Proteomes" id="UP001595690"/>
    </source>
</evidence>
<proteinExistence type="predicted"/>
<accession>A0ABV8BN48</accession>
<gene>
    <name evidence="6" type="ORF">ACFOWZ_05385</name>
</gene>
<evidence type="ECO:0000313" key="6">
    <source>
        <dbReference type="EMBL" id="MFC3890899.1"/>
    </source>
</evidence>
<evidence type="ECO:0000256" key="4">
    <source>
        <dbReference type="PROSITE-ProRule" id="PRU00335"/>
    </source>
</evidence>
<feature type="DNA-binding region" description="H-T-H motif" evidence="4">
    <location>
        <begin position="38"/>
        <end position="57"/>
    </location>
</feature>
<dbReference type="Gene3D" id="1.10.357.10">
    <property type="entry name" value="Tetracycline Repressor, domain 2"/>
    <property type="match status" value="1"/>
</dbReference>
<name>A0ABV8BN48_9PSEU</name>
<evidence type="ECO:0000259" key="5">
    <source>
        <dbReference type="PROSITE" id="PS50977"/>
    </source>
</evidence>
<keyword evidence="2 4" id="KW-0238">DNA-binding</keyword>
<sequence>MARTYRSPSRENRAEQTKVQICLAAIPLFSEQGYAATSMRQLATVAGVSMDTIYTLGGKSDVFLRALEITLSGTTDGTALYARPELATPPPGGTLADALALVSATLTDANRRSAGMWSAFVEGANTEPALAVAYRKRIEDMREEGRRLIHRLVEWGLCRLPDDVDRTVDLCWVTAQHSAYTLLVRDCGWSQEEYQSMMLERFLELLDR</sequence>
<evidence type="ECO:0000256" key="3">
    <source>
        <dbReference type="ARBA" id="ARBA00023163"/>
    </source>
</evidence>
<dbReference type="PANTHER" id="PTHR30055">
    <property type="entry name" value="HTH-TYPE TRANSCRIPTIONAL REGULATOR RUTR"/>
    <property type="match status" value="1"/>
</dbReference>
<reference evidence="7" key="1">
    <citation type="journal article" date="2019" name="Int. J. Syst. Evol. Microbiol.">
        <title>The Global Catalogue of Microorganisms (GCM) 10K type strain sequencing project: providing services to taxonomists for standard genome sequencing and annotation.</title>
        <authorList>
            <consortium name="The Broad Institute Genomics Platform"/>
            <consortium name="The Broad Institute Genome Sequencing Center for Infectious Disease"/>
            <person name="Wu L."/>
            <person name="Ma J."/>
        </authorList>
    </citation>
    <scope>NUCLEOTIDE SEQUENCE [LARGE SCALE GENOMIC DNA]</scope>
    <source>
        <strain evidence="7">CGMCC 4.7405</strain>
    </source>
</reference>
<dbReference type="Pfam" id="PF00440">
    <property type="entry name" value="TetR_N"/>
    <property type="match status" value="1"/>
</dbReference>
<dbReference type="InterPro" id="IPR009057">
    <property type="entry name" value="Homeodomain-like_sf"/>
</dbReference>
<keyword evidence="1" id="KW-0805">Transcription regulation</keyword>
<dbReference type="InterPro" id="IPR001647">
    <property type="entry name" value="HTH_TetR"/>
</dbReference>
<keyword evidence="3" id="KW-0804">Transcription</keyword>
<dbReference type="SUPFAM" id="SSF46689">
    <property type="entry name" value="Homeodomain-like"/>
    <property type="match status" value="1"/>
</dbReference>
<evidence type="ECO:0000256" key="1">
    <source>
        <dbReference type="ARBA" id="ARBA00023015"/>
    </source>
</evidence>
<dbReference type="Gene3D" id="1.10.10.60">
    <property type="entry name" value="Homeodomain-like"/>
    <property type="match status" value="1"/>
</dbReference>
<dbReference type="RefSeq" id="WP_382369643.1">
    <property type="nucleotide sequence ID" value="NZ_JBHRZI010000008.1"/>
</dbReference>
<dbReference type="PROSITE" id="PS50977">
    <property type="entry name" value="HTH_TETR_2"/>
    <property type="match status" value="1"/>
</dbReference>
<keyword evidence="7" id="KW-1185">Reference proteome</keyword>